<evidence type="ECO:0000256" key="7">
    <source>
        <dbReference type="SAM" id="MobiDB-lite"/>
    </source>
</evidence>
<dbReference type="Proteomes" id="UP000007809">
    <property type="component" value="Chromosome"/>
</dbReference>
<dbReference type="PANTHER" id="PTHR34978">
    <property type="entry name" value="POSSIBLE SENSOR-TRANSDUCER PROTEIN BLAR"/>
    <property type="match status" value="1"/>
</dbReference>
<organism evidence="10 11">
    <name type="scientific">Pseudonocardia dioxanivorans (strain ATCC 55486 / DSM 44775 / JCM 13855 / CB1190)</name>
    <dbReference type="NCBI Taxonomy" id="675635"/>
    <lineage>
        <taxon>Bacteria</taxon>
        <taxon>Bacillati</taxon>
        <taxon>Actinomycetota</taxon>
        <taxon>Actinomycetes</taxon>
        <taxon>Pseudonocardiales</taxon>
        <taxon>Pseudonocardiaceae</taxon>
        <taxon>Pseudonocardia</taxon>
    </lineage>
</organism>
<keyword evidence="5 6" id="KW-0482">Metalloprotease</keyword>
<keyword evidence="8" id="KW-0812">Transmembrane</keyword>
<sequence>MRLDVYVPVLAALLFGVAIRPLSRLWTPRAGARLLVCAGLVSASCWVWALGLLGWTLLGQIPTVARYGEWSVSVLHSVDPVDPAVAFAAIAILLSLTVLVAITTVRRTRALLRSCALARSLAPAARGDLIVLPDDAVEAFALPAFALPAFALPAFALPGFALPAFALPAFTVPVFFRRLLTSSSRPRPTGPRTTDPGRRRLVQRRSRGGGSVGAGHVVVTSGMLRALDPDERRALFAHERAHLLGHDHWWLLTAQFSAAVNPLLSRLPATVDYLLERAADEHAAEVVGERRLAARALAKAGLAVLRQSPTEIGLSRGLALGYGTSAVSARVAALLDPPPRFRRSAVVLLAVAAAVVLGCAIDAGHDVERLFELAMLGPR</sequence>
<dbReference type="Gene3D" id="3.30.2010.10">
    <property type="entry name" value="Metalloproteases ('zincins'), catalytic domain"/>
    <property type="match status" value="1"/>
</dbReference>
<dbReference type="KEGG" id="pdx:Psed_4869"/>
<dbReference type="EMBL" id="CP002593">
    <property type="protein sequence ID" value="AEA27013.1"/>
    <property type="molecule type" value="Genomic_DNA"/>
</dbReference>
<keyword evidence="1 6" id="KW-0645">Protease</keyword>
<dbReference type="InterPro" id="IPR052173">
    <property type="entry name" value="Beta-lactam_resp_regulator"/>
</dbReference>
<evidence type="ECO:0000256" key="3">
    <source>
        <dbReference type="ARBA" id="ARBA00022801"/>
    </source>
</evidence>
<dbReference type="GO" id="GO:0046872">
    <property type="term" value="F:metal ion binding"/>
    <property type="evidence" value="ECO:0007669"/>
    <property type="project" value="UniProtKB-KW"/>
</dbReference>
<dbReference type="GO" id="GO:0006508">
    <property type="term" value="P:proteolysis"/>
    <property type="evidence" value="ECO:0007669"/>
    <property type="project" value="UniProtKB-KW"/>
</dbReference>
<keyword evidence="8" id="KW-1133">Transmembrane helix</keyword>
<evidence type="ECO:0000259" key="9">
    <source>
        <dbReference type="Pfam" id="PF01435"/>
    </source>
</evidence>
<dbReference type="AlphaFoldDB" id="F4CJY8"/>
<keyword evidence="3 6" id="KW-0378">Hydrolase</keyword>
<dbReference type="STRING" id="675635.Psed_4869"/>
<comment type="similarity">
    <text evidence="6">Belongs to the peptidase M48 family.</text>
</comment>
<feature type="compositionally biased region" description="Low complexity" evidence="7">
    <location>
        <begin position="184"/>
        <end position="194"/>
    </location>
</feature>
<evidence type="ECO:0000256" key="5">
    <source>
        <dbReference type="ARBA" id="ARBA00023049"/>
    </source>
</evidence>
<dbReference type="PANTHER" id="PTHR34978:SF3">
    <property type="entry name" value="SLR0241 PROTEIN"/>
    <property type="match status" value="1"/>
</dbReference>
<evidence type="ECO:0000313" key="10">
    <source>
        <dbReference type="EMBL" id="AEA27013.1"/>
    </source>
</evidence>
<dbReference type="eggNOG" id="COG0501">
    <property type="taxonomic scope" value="Bacteria"/>
</dbReference>
<dbReference type="CDD" id="cd07326">
    <property type="entry name" value="M56_BlaR1_MecR1_like"/>
    <property type="match status" value="1"/>
</dbReference>
<dbReference type="HOGENOM" id="CLU_060923_0_0_11"/>
<evidence type="ECO:0000256" key="2">
    <source>
        <dbReference type="ARBA" id="ARBA00022723"/>
    </source>
</evidence>
<keyword evidence="11" id="KW-1185">Reference proteome</keyword>
<feature type="transmembrane region" description="Helical" evidence="8">
    <location>
        <begin position="6"/>
        <end position="22"/>
    </location>
</feature>
<evidence type="ECO:0000256" key="8">
    <source>
        <dbReference type="SAM" id="Phobius"/>
    </source>
</evidence>
<dbReference type="GO" id="GO:0004222">
    <property type="term" value="F:metalloendopeptidase activity"/>
    <property type="evidence" value="ECO:0007669"/>
    <property type="project" value="InterPro"/>
</dbReference>
<keyword evidence="8" id="KW-0472">Membrane</keyword>
<name>F4CJY8_PSEUX</name>
<feature type="domain" description="Peptidase M48" evidence="9">
    <location>
        <begin position="214"/>
        <end position="249"/>
    </location>
</feature>
<dbReference type="Pfam" id="PF01435">
    <property type="entry name" value="Peptidase_M48"/>
    <property type="match status" value="1"/>
</dbReference>
<feature type="transmembrane region" description="Helical" evidence="8">
    <location>
        <begin position="84"/>
        <end position="105"/>
    </location>
</feature>
<keyword evidence="4 6" id="KW-0862">Zinc</keyword>
<gene>
    <name evidence="10" type="ordered locus">Psed_4869</name>
</gene>
<evidence type="ECO:0000256" key="1">
    <source>
        <dbReference type="ARBA" id="ARBA00022670"/>
    </source>
</evidence>
<evidence type="ECO:0000313" key="11">
    <source>
        <dbReference type="Proteomes" id="UP000007809"/>
    </source>
</evidence>
<accession>F4CJY8</accession>
<proteinExistence type="inferred from homology"/>
<evidence type="ECO:0000256" key="4">
    <source>
        <dbReference type="ARBA" id="ARBA00022833"/>
    </source>
</evidence>
<evidence type="ECO:0000256" key="6">
    <source>
        <dbReference type="RuleBase" id="RU003983"/>
    </source>
</evidence>
<feature type="transmembrane region" description="Helical" evidence="8">
    <location>
        <begin position="161"/>
        <end position="180"/>
    </location>
</feature>
<keyword evidence="2" id="KW-0479">Metal-binding</keyword>
<dbReference type="InterPro" id="IPR001915">
    <property type="entry name" value="Peptidase_M48"/>
</dbReference>
<reference evidence="10 11" key="1">
    <citation type="journal article" date="2011" name="J. Bacteriol.">
        <title>Genome sequence of the 1,4-dioxane-degrading Pseudonocardia dioxanivorans strain CB1190.</title>
        <authorList>
            <person name="Sales C.M."/>
            <person name="Mahendra S."/>
            <person name="Grostern A."/>
            <person name="Parales R.E."/>
            <person name="Goodwin L.A."/>
            <person name="Woyke T."/>
            <person name="Nolan M."/>
            <person name="Lapidus A."/>
            <person name="Chertkov O."/>
            <person name="Ovchinnikova G."/>
            <person name="Sczyrba A."/>
            <person name="Alvarez-Cohen L."/>
        </authorList>
    </citation>
    <scope>NUCLEOTIDE SEQUENCE [LARGE SCALE GENOMIC DNA]</scope>
    <source>
        <strain evidence="11">ATCC 55486 / DSM 44775 / JCM 13855 / CB1190</strain>
    </source>
</reference>
<feature type="transmembrane region" description="Helical" evidence="8">
    <location>
        <begin position="34"/>
        <end position="58"/>
    </location>
</feature>
<feature type="region of interest" description="Disordered" evidence="7">
    <location>
        <begin position="184"/>
        <end position="212"/>
    </location>
</feature>
<comment type="cofactor">
    <cofactor evidence="6">
        <name>Zn(2+)</name>
        <dbReference type="ChEBI" id="CHEBI:29105"/>
    </cofactor>
    <text evidence="6">Binds 1 zinc ion per subunit.</text>
</comment>
<protein>
    <submittedName>
        <fullName evidence="10">Peptidase M48 Ste24p</fullName>
    </submittedName>
</protein>